<dbReference type="GO" id="GO:0016985">
    <property type="term" value="F:mannan endo-1,4-beta-mannosidase activity"/>
    <property type="evidence" value="ECO:0007669"/>
    <property type="project" value="UniProtKB-EC"/>
</dbReference>
<dbReference type="GO" id="GO:0005576">
    <property type="term" value="C:extracellular region"/>
    <property type="evidence" value="ECO:0007669"/>
    <property type="project" value="UniProtKB-SubCell"/>
</dbReference>
<dbReference type="InterPro" id="IPR045053">
    <property type="entry name" value="MAN-like"/>
</dbReference>
<keyword evidence="2" id="KW-1185">Reference proteome</keyword>
<dbReference type="PANTHER" id="PTHR31451:SF39">
    <property type="entry name" value="MANNAN ENDO-1,4-BETA-MANNOSIDASE 1"/>
    <property type="match status" value="1"/>
</dbReference>
<name>A0ABD3A8A1_9GENT</name>
<dbReference type="PANTHER" id="PTHR31451">
    <property type="match status" value="1"/>
</dbReference>
<dbReference type="AlphaFoldDB" id="A0ABD3A8A1"/>
<evidence type="ECO:0000313" key="1">
    <source>
        <dbReference type="EMBL" id="KAL3528020.1"/>
    </source>
</evidence>
<accession>A0ABD3A8A1</accession>
<dbReference type="EMBL" id="JBJUIK010000005">
    <property type="protein sequence ID" value="KAL3528020.1"/>
    <property type="molecule type" value="Genomic_DNA"/>
</dbReference>
<dbReference type="Gene3D" id="3.20.20.80">
    <property type="entry name" value="Glycosidases"/>
    <property type="match status" value="1"/>
</dbReference>
<protein>
    <submittedName>
        <fullName evidence="1">Uncharacterized protein</fullName>
    </submittedName>
</protein>
<dbReference type="SUPFAM" id="SSF51445">
    <property type="entry name" value="(Trans)glycosidases"/>
    <property type="match status" value="1"/>
</dbReference>
<feature type="non-terminal residue" evidence="1">
    <location>
        <position position="1"/>
    </location>
</feature>
<evidence type="ECO:0000313" key="2">
    <source>
        <dbReference type="Proteomes" id="UP001630127"/>
    </source>
</evidence>
<reference evidence="1 2" key="1">
    <citation type="submission" date="2024-11" db="EMBL/GenBank/DDBJ databases">
        <title>A near-complete genome assembly of Cinchona calisaya.</title>
        <authorList>
            <person name="Lian D.C."/>
            <person name="Zhao X.W."/>
            <person name="Wei L."/>
        </authorList>
    </citation>
    <scope>NUCLEOTIDE SEQUENCE [LARGE SCALE GENOMIC DNA]</scope>
    <source>
        <tissue evidence="1">Nenye</tissue>
    </source>
</reference>
<proteinExistence type="predicted"/>
<dbReference type="Proteomes" id="UP001630127">
    <property type="component" value="Unassembled WGS sequence"/>
</dbReference>
<gene>
    <name evidence="1" type="ORF">ACH5RR_012676</name>
</gene>
<comment type="caution">
    <text evidence="1">The sequence shown here is derived from an EMBL/GenBank/DDBJ whole genome shotgun (WGS) entry which is preliminary data.</text>
</comment>
<dbReference type="InterPro" id="IPR017853">
    <property type="entry name" value="GH"/>
</dbReference>
<sequence length="77" mass="8782">VGERYCDASAHNISNIKNFAQTSGTHFVMNVRPIYLNGFNAYWLMYMAVDSSTRIKVLTTFQQASKYGNECFQNLGF</sequence>
<organism evidence="1 2">
    <name type="scientific">Cinchona calisaya</name>
    <dbReference type="NCBI Taxonomy" id="153742"/>
    <lineage>
        <taxon>Eukaryota</taxon>
        <taxon>Viridiplantae</taxon>
        <taxon>Streptophyta</taxon>
        <taxon>Embryophyta</taxon>
        <taxon>Tracheophyta</taxon>
        <taxon>Spermatophyta</taxon>
        <taxon>Magnoliopsida</taxon>
        <taxon>eudicotyledons</taxon>
        <taxon>Gunneridae</taxon>
        <taxon>Pentapetalae</taxon>
        <taxon>asterids</taxon>
        <taxon>lamiids</taxon>
        <taxon>Gentianales</taxon>
        <taxon>Rubiaceae</taxon>
        <taxon>Cinchonoideae</taxon>
        <taxon>Cinchoneae</taxon>
        <taxon>Cinchona</taxon>
    </lineage>
</organism>